<dbReference type="SUPFAM" id="SSF53850">
    <property type="entry name" value="Periplasmic binding protein-like II"/>
    <property type="match status" value="2"/>
</dbReference>
<feature type="disulfide bond" evidence="7">
    <location>
        <begin position="545"/>
        <end position="568"/>
    </location>
</feature>
<dbReference type="InterPro" id="IPR016357">
    <property type="entry name" value="Transferrin"/>
</dbReference>
<feature type="disulfide bond" evidence="7">
    <location>
        <begin position="54"/>
        <end position="86"/>
    </location>
</feature>
<dbReference type="GO" id="GO:0005769">
    <property type="term" value="C:early endosome"/>
    <property type="evidence" value="ECO:0007669"/>
    <property type="project" value="TreeGrafter"/>
</dbReference>
<feature type="binding site" evidence="5">
    <location>
        <position position="505"/>
    </location>
    <ligand>
        <name>hydrogencarbonate</name>
        <dbReference type="ChEBI" id="CHEBI:17544"/>
        <label>1</label>
    </ligand>
</feature>
<feature type="binding site" evidence="6">
    <location>
        <position position="451"/>
    </location>
    <ligand>
        <name>Fe(3+)</name>
        <dbReference type="ChEBI" id="CHEBI:29034"/>
        <label>1</label>
    </ligand>
</feature>
<feature type="disulfide bond" evidence="7">
    <location>
        <begin position="63"/>
        <end position="77"/>
    </location>
</feature>
<dbReference type="Gene3D" id="3.40.190.10">
    <property type="entry name" value="Periplasmic binding protein-like II"/>
    <property type="match status" value="4"/>
</dbReference>
<feature type="binding site" evidence="6">
    <location>
        <position position="237"/>
    </location>
    <ligand>
        <name>Fe(3+)</name>
        <dbReference type="ChEBI" id="CHEBI:29034"/>
        <label>1</label>
    </ligand>
</feature>
<dbReference type="GO" id="GO:0046872">
    <property type="term" value="F:metal ion binding"/>
    <property type="evidence" value="ECO:0007669"/>
    <property type="project" value="UniProtKB-KW"/>
</dbReference>
<feature type="domain" description="Transferrin-like" evidence="8">
    <location>
        <begin position="396"/>
        <end position="750"/>
    </location>
</feature>
<dbReference type="Proteomes" id="UP001497623">
    <property type="component" value="Unassembled WGS sequence"/>
</dbReference>
<feature type="binding site" evidence="5">
    <location>
        <position position="166"/>
    </location>
    <ligand>
        <name>hydrogencarbonate</name>
        <dbReference type="ChEBI" id="CHEBI:17544"/>
        <label>1</label>
    </ligand>
</feature>
<feature type="non-terminal residue" evidence="9">
    <location>
        <position position="753"/>
    </location>
</feature>
<dbReference type="GO" id="GO:0006826">
    <property type="term" value="P:iron ion transport"/>
    <property type="evidence" value="ECO:0007669"/>
    <property type="project" value="TreeGrafter"/>
</dbReference>
<dbReference type="Pfam" id="PF00405">
    <property type="entry name" value="Transferrin"/>
    <property type="match status" value="2"/>
</dbReference>
<evidence type="ECO:0000256" key="3">
    <source>
        <dbReference type="ARBA" id="ARBA00022737"/>
    </source>
</evidence>
<evidence type="ECO:0000256" key="2">
    <source>
        <dbReference type="ARBA" id="ARBA00022525"/>
    </source>
</evidence>
<keyword evidence="4 7" id="KW-1015">Disulfide bond</keyword>
<reference evidence="9 10" key="1">
    <citation type="submission" date="2024-05" db="EMBL/GenBank/DDBJ databases">
        <authorList>
            <person name="Wallberg A."/>
        </authorList>
    </citation>
    <scope>NUCLEOTIDE SEQUENCE [LARGE SCALE GENOMIC DNA]</scope>
</reference>
<dbReference type="EMBL" id="CAXKWB010007676">
    <property type="protein sequence ID" value="CAL4088009.1"/>
    <property type="molecule type" value="Genomic_DNA"/>
</dbReference>
<feature type="disulfide bond" evidence="7">
    <location>
        <begin position="399"/>
        <end position="436"/>
    </location>
</feature>
<evidence type="ECO:0000259" key="8">
    <source>
        <dbReference type="PROSITE" id="PS51408"/>
    </source>
</evidence>
<evidence type="ECO:0000313" key="9">
    <source>
        <dbReference type="EMBL" id="CAL4088009.1"/>
    </source>
</evidence>
<evidence type="ECO:0000256" key="5">
    <source>
        <dbReference type="PIRSR" id="PIRSR002549-2"/>
    </source>
</evidence>
<feature type="disulfide bond" evidence="7">
    <location>
        <begin position="648"/>
        <end position="662"/>
    </location>
</feature>
<dbReference type="PROSITE" id="PS00206">
    <property type="entry name" value="TRANSFERRIN_LIKE_2"/>
    <property type="match status" value="2"/>
</dbReference>
<dbReference type="GO" id="GO:0005615">
    <property type="term" value="C:extracellular space"/>
    <property type="evidence" value="ECO:0007669"/>
    <property type="project" value="InterPro"/>
</dbReference>
<keyword evidence="2" id="KW-0964">Secreted</keyword>
<feature type="disulfide bond" evidence="7">
    <location>
        <begin position="157"/>
        <end position="243"/>
    </location>
</feature>
<evidence type="ECO:0000256" key="7">
    <source>
        <dbReference type="PIRSR" id="PIRSR002549-4"/>
    </source>
</evidence>
<feature type="disulfide bond" evidence="7">
    <location>
        <begin position="219"/>
        <end position="228"/>
    </location>
</feature>
<feature type="binding site" evidence="6">
    <location>
        <position position="601"/>
    </location>
    <ligand>
        <name>Fe(3+)</name>
        <dbReference type="ChEBI" id="CHEBI:29034"/>
        <label>2</label>
    </ligand>
</feature>
<organism evidence="9 10">
    <name type="scientific">Meganyctiphanes norvegica</name>
    <name type="common">Northern krill</name>
    <name type="synonym">Thysanopoda norvegica</name>
    <dbReference type="NCBI Taxonomy" id="48144"/>
    <lineage>
        <taxon>Eukaryota</taxon>
        <taxon>Metazoa</taxon>
        <taxon>Ecdysozoa</taxon>
        <taxon>Arthropoda</taxon>
        <taxon>Crustacea</taxon>
        <taxon>Multicrustacea</taxon>
        <taxon>Malacostraca</taxon>
        <taxon>Eumalacostraca</taxon>
        <taxon>Eucarida</taxon>
        <taxon>Euphausiacea</taxon>
        <taxon>Euphausiidae</taxon>
        <taxon>Meganyctiphanes</taxon>
    </lineage>
</organism>
<dbReference type="AlphaFoldDB" id="A0AAV2QMD7"/>
<feature type="binding site" evidence="5">
    <location>
        <position position="163"/>
    </location>
    <ligand>
        <name>hydrogencarbonate</name>
        <dbReference type="ChEBI" id="CHEBI:17544"/>
        <label>1</label>
    </ligand>
</feature>
<proteinExistence type="predicted"/>
<keyword evidence="10" id="KW-1185">Reference proteome</keyword>
<feature type="binding site" evidence="6">
    <location>
        <position position="479"/>
    </location>
    <ligand>
        <name>Fe(3+)</name>
        <dbReference type="ChEBI" id="CHEBI:29034"/>
        <label>1</label>
    </ligand>
</feature>
<feature type="binding site" evidence="6">
    <location>
        <position position="101"/>
    </location>
    <ligand>
        <name>Fe(3+)</name>
        <dbReference type="ChEBI" id="CHEBI:29034"/>
        <label>1</label>
    </ligand>
</feature>
<dbReference type="GO" id="GO:0055037">
    <property type="term" value="C:recycling endosome"/>
    <property type="evidence" value="ECO:0007669"/>
    <property type="project" value="TreeGrafter"/>
</dbReference>
<evidence type="ECO:0000256" key="4">
    <source>
        <dbReference type="ARBA" id="ARBA00023157"/>
    </source>
</evidence>
<keyword evidence="6" id="KW-0408">Iron</keyword>
<dbReference type="CDD" id="cd13529">
    <property type="entry name" value="PBP2_transferrin"/>
    <property type="match status" value="2"/>
</dbReference>
<evidence type="ECO:0000256" key="1">
    <source>
        <dbReference type="ARBA" id="ARBA00004613"/>
    </source>
</evidence>
<dbReference type="PANTHER" id="PTHR11485">
    <property type="entry name" value="TRANSFERRIN"/>
    <property type="match status" value="1"/>
</dbReference>
<dbReference type="SMART" id="SM00094">
    <property type="entry name" value="TR_FER"/>
    <property type="match status" value="2"/>
</dbReference>
<dbReference type="InterPro" id="IPR001156">
    <property type="entry name" value="Transferrin-like_dom"/>
</dbReference>
<feature type="binding site" evidence="5">
    <location>
        <position position="512"/>
    </location>
    <ligand>
        <name>hydrogencarbonate</name>
        <dbReference type="ChEBI" id="CHEBI:17544"/>
        <label>1</label>
    </ligand>
</feature>
<comment type="subcellular location">
    <subcellularLocation>
        <location evidence="1">Secreted</location>
    </subcellularLocation>
</comment>
<feature type="binding site" evidence="6">
    <location>
        <position position="134"/>
    </location>
    <ligand>
        <name>Fe(3+)</name>
        <dbReference type="ChEBI" id="CHEBI:29034"/>
        <label>1</label>
    </ligand>
</feature>
<feature type="binding site" evidence="6">
    <location>
        <position position="670"/>
    </location>
    <ligand>
        <name>Fe(3+)</name>
        <dbReference type="ChEBI" id="CHEBI:29034"/>
        <label>1</label>
    </ligand>
</feature>
<dbReference type="PIRSF" id="PIRSF002549">
    <property type="entry name" value="Transferrin"/>
    <property type="match status" value="1"/>
</dbReference>
<feature type="disulfide bond" evidence="7">
    <location>
        <begin position="286"/>
        <end position="300"/>
    </location>
</feature>
<feature type="disulfide bond" evidence="7">
    <location>
        <begin position="503"/>
        <end position="607"/>
    </location>
</feature>
<feature type="disulfide bond" evidence="7">
    <location>
        <begin position="565"/>
        <end position="590"/>
    </location>
</feature>
<comment type="caution">
    <text evidence="9">The sequence shown here is derived from an EMBL/GenBank/DDBJ whole genome shotgun (WGS) entry which is preliminary data.</text>
</comment>
<dbReference type="PROSITE" id="PS00207">
    <property type="entry name" value="TRANSFERRIN_LIKE_3"/>
    <property type="match status" value="1"/>
</dbReference>
<protein>
    <recommendedName>
        <fullName evidence="8">Transferrin-like domain-containing protein</fullName>
    </recommendedName>
</protein>
<gene>
    <name evidence="9" type="ORF">MNOR_LOCUS13428</name>
</gene>
<evidence type="ECO:0000313" key="10">
    <source>
        <dbReference type="Proteomes" id="UP001497623"/>
    </source>
</evidence>
<accession>A0AAV2QMD7</accession>
<feature type="domain" description="Transferrin-like" evidence="8">
    <location>
        <begin position="51"/>
        <end position="390"/>
    </location>
</feature>
<name>A0AAV2QMD7_MEGNR</name>
<evidence type="ECO:0000256" key="6">
    <source>
        <dbReference type="PIRSR" id="PIRSR002549-3"/>
    </source>
</evidence>
<sequence length="753" mass="82731">MAQAAHMYSWHDIPINVVWSYMLAQRASSQIVGLMITFPSGNWKDFTTFAVRLCVTGQDSSACAMMKEDNPQLDITCVQARDRYDCLQKVMNKEANVARGDAADVYLAKELFEADLSVVASTRAEDMMDEPYRYRGVAVVRRSSIKGLKDLKGSKSCHTGYGRTVGWHVPFSQLLQLYKLQISCKGDIFLKNSGYFSSLTTILGTMTNGKLKADYNNLCNLCGNPNDCGEQDLHAGYQGALRCLLDSYGDVAWTKLDVIDDFFKSRPAFRGPKDLTVNSSDFGLLCRDGRILDLDSVDACHWAARPWPAWLTRANEENKAAIVSAISDAMSAAMPGVKEGDDPAKSPPKNWAKAVLGIKGRSIIKDVNPPLSPYKYLNQAGYDTTISRLGCKEDPVRLCVDSDVAMQKCKALGKVLKSRRVRPPLACVFPNKPDDCVAGVANGDADFATVDGGDMFRGHREYGILPVVGERYGVNDASYFAVAVVRADSGINSLADLKGKKSCHTGIEKTSGWKIPVVTLLEAGLLKSGDCDYAKQIGNFFSESCAPGSKLPKYDHHGTNPASLCKLCVGNEVSGASGPLYTHTDVSNKCARDPNEAYYSYTGAFRCLVEGGGDVAFVKHTTVTENTNGNSNHTWSKNLKASDFRLLCKNHGTREVFEYGSCHFARVPSHKVITGPKSDDVLQEEIRILMLRASETLPQGQDAFVMFGDYGQYHDIIFKSSTTSLVNLRDDEFHKSLDSLYFRALTELDSCRP</sequence>
<feature type="disulfide bond" evidence="7">
    <location>
        <begin position="531"/>
        <end position="751"/>
    </location>
</feature>
<feature type="binding site" evidence="5">
    <location>
        <position position="159"/>
    </location>
    <ligand>
        <name>hydrogencarbonate</name>
        <dbReference type="ChEBI" id="CHEBI:17544"/>
        <label>1</label>
    </ligand>
</feature>
<keyword evidence="6" id="KW-0479">Metal-binding</keyword>
<keyword evidence="3" id="KW-0677">Repeat</keyword>
<dbReference type="PANTHER" id="PTHR11485:SF57">
    <property type="entry name" value="TRANSFERRIN"/>
    <property type="match status" value="1"/>
</dbReference>
<dbReference type="PRINTS" id="PR00422">
    <property type="entry name" value="TRANSFERRIN"/>
</dbReference>
<dbReference type="FunFam" id="3.40.190.10:FF:000095">
    <property type="entry name" value="Lactotransferrin"/>
    <property type="match status" value="1"/>
</dbReference>
<dbReference type="GO" id="GO:0005886">
    <property type="term" value="C:plasma membrane"/>
    <property type="evidence" value="ECO:0007669"/>
    <property type="project" value="TreeGrafter"/>
</dbReference>
<feature type="disulfide bond" evidence="7">
    <location>
        <begin position="409"/>
        <end position="427"/>
    </location>
</feature>
<dbReference type="PROSITE" id="PS51408">
    <property type="entry name" value="TRANSFERRIN_LIKE_4"/>
    <property type="match status" value="2"/>
</dbReference>
<dbReference type="InterPro" id="IPR018195">
    <property type="entry name" value="Transferrin_Fe_BS"/>
</dbReference>